<evidence type="ECO:0000256" key="1">
    <source>
        <dbReference type="ARBA" id="ARBA00005466"/>
    </source>
</evidence>
<dbReference type="InterPro" id="IPR016169">
    <property type="entry name" value="FAD-bd_PCMH_sub2"/>
</dbReference>
<dbReference type="GO" id="GO:0016491">
    <property type="term" value="F:oxidoreductase activity"/>
    <property type="evidence" value="ECO:0007669"/>
    <property type="project" value="UniProtKB-KW"/>
</dbReference>
<feature type="chain" id="PRO_5012169207" evidence="3">
    <location>
        <begin position="16"/>
        <end position="555"/>
    </location>
</feature>
<evidence type="ECO:0000256" key="3">
    <source>
        <dbReference type="SAM" id="SignalP"/>
    </source>
</evidence>
<dbReference type="Proteomes" id="UP000193144">
    <property type="component" value="Unassembled WGS sequence"/>
</dbReference>
<dbReference type="EMBL" id="MCFA01000053">
    <property type="protein sequence ID" value="ORY12190.1"/>
    <property type="molecule type" value="Genomic_DNA"/>
</dbReference>
<feature type="signal peptide" evidence="3">
    <location>
        <begin position="1"/>
        <end position="15"/>
    </location>
</feature>
<feature type="domain" description="FAD-binding PCMH-type" evidence="4">
    <location>
        <begin position="113"/>
        <end position="297"/>
    </location>
</feature>
<keyword evidence="6" id="KW-1185">Reference proteome</keyword>
<evidence type="ECO:0000313" key="5">
    <source>
        <dbReference type="EMBL" id="ORY12190.1"/>
    </source>
</evidence>
<proteinExistence type="inferred from homology"/>
<comment type="caution">
    <text evidence="5">The sequence shown here is derived from an EMBL/GenBank/DDBJ whole genome shotgun (WGS) entry which is preliminary data.</text>
</comment>
<dbReference type="InterPro" id="IPR006094">
    <property type="entry name" value="Oxid_FAD_bind_N"/>
</dbReference>
<reference evidence="5 6" key="1">
    <citation type="submission" date="2016-07" db="EMBL/GenBank/DDBJ databases">
        <title>Pervasive Adenine N6-methylation of Active Genes in Fungi.</title>
        <authorList>
            <consortium name="DOE Joint Genome Institute"/>
            <person name="Mondo S.J."/>
            <person name="Dannebaum R.O."/>
            <person name="Kuo R.C."/>
            <person name="Labutti K."/>
            <person name="Haridas S."/>
            <person name="Kuo A."/>
            <person name="Salamov A."/>
            <person name="Ahrendt S.R."/>
            <person name="Lipzen A."/>
            <person name="Sullivan W."/>
            <person name="Andreopoulos W.B."/>
            <person name="Clum A."/>
            <person name="Lindquist E."/>
            <person name="Daum C."/>
            <person name="Ramamoorthy G.K."/>
            <person name="Gryganskyi A."/>
            <person name="Culley D."/>
            <person name="Magnuson J.K."/>
            <person name="James T.Y."/>
            <person name="O'Malley M.A."/>
            <person name="Stajich J.E."/>
            <person name="Spatafora J.W."/>
            <person name="Visel A."/>
            <person name="Grigoriev I.V."/>
        </authorList>
    </citation>
    <scope>NUCLEOTIDE SEQUENCE [LARGE SCALE GENOMIC DNA]</scope>
    <source>
        <strain evidence="5 6">CBS 115471</strain>
    </source>
</reference>
<dbReference type="OrthoDB" id="9983560at2759"/>
<dbReference type="PANTHER" id="PTHR13878">
    <property type="entry name" value="GULONOLACTONE OXIDASE"/>
    <property type="match status" value="1"/>
</dbReference>
<organism evidence="5 6">
    <name type="scientific">Clohesyomyces aquaticus</name>
    <dbReference type="NCBI Taxonomy" id="1231657"/>
    <lineage>
        <taxon>Eukaryota</taxon>
        <taxon>Fungi</taxon>
        <taxon>Dikarya</taxon>
        <taxon>Ascomycota</taxon>
        <taxon>Pezizomycotina</taxon>
        <taxon>Dothideomycetes</taxon>
        <taxon>Pleosporomycetidae</taxon>
        <taxon>Pleosporales</taxon>
        <taxon>Lindgomycetaceae</taxon>
        <taxon>Clohesyomyces</taxon>
    </lineage>
</organism>
<dbReference type="PANTHER" id="PTHR13878:SF91">
    <property type="entry name" value="FAD BINDING DOMAIN PROTEIN (AFU_ORTHOLOGUE AFUA_6G12070)-RELATED"/>
    <property type="match status" value="1"/>
</dbReference>
<keyword evidence="3" id="KW-0732">Signal</keyword>
<dbReference type="PROSITE" id="PS51387">
    <property type="entry name" value="FAD_PCMH"/>
    <property type="match status" value="1"/>
</dbReference>
<dbReference type="InterPro" id="IPR036318">
    <property type="entry name" value="FAD-bd_PCMH-like_sf"/>
</dbReference>
<dbReference type="InterPro" id="IPR050432">
    <property type="entry name" value="FAD-linked_Oxidoreductases_BP"/>
</dbReference>
<dbReference type="GO" id="GO:0071949">
    <property type="term" value="F:FAD binding"/>
    <property type="evidence" value="ECO:0007669"/>
    <property type="project" value="InterPro"/>
</dbReference>
<dbReference type="Pfam" id="PF08031">
    <property type="entry name" value="BBE"/>
    <property type="match status" value="1"/>
</dbReference>
<comment type="similarity">
    <text evidence="1">Belongs to the oxygen-dependent FAD-linked oxidoreductase family.</text>
</comment>
<evidence type="ECO:0000256" key="2">
    <source>
        <dbReference type="ARBA" id="ARBA00023002"/>
    </source>
</evidence>
<dbReference type="SUPFAM" id="SSF56176">
    <property type="entry name" value="FAD-binding/transporter-associated domain-like"/>
    <property type="match status" value="1"/>
</dbReference>
<evidence type="ECO:0000313" key="6">
    <source>
        <dbReference type="Proteomes" id="UP000193144"/>
    </source>
</evidence>
<evidence type="ECO:0000259" key="4">
    <source>
        <dbReference type="PROSITE" id="PS51387"/>
    </source>
</evidence>
<accession>A0A1Y1ZPM1</accession>
<dbReference type="InterPro" id="IPR016166">
    <property type="entry name" value="FAD-bd_PCMH"/>
</dbReference>
<sequence>MKLHVQLFLPLLTAASRDHTPKHCTSLNSTCWPSPSAWSAFNASLSGKLLAPHPAASPCHLPAYNSELCSSAKQNWTSSDWRTAQPGAFSALVWELGPEGQCFINSTKEDPCQQGYVAEYMVRASSVSDIQQAVKWAAKWGLLLTVKNTGHDHLGRSSGEGSFGIWTHWLKGRVWHDSFTVKGGRENKGVPAVTLMAGEQWLDVYRDADIRGRIVVGGSARTVGAAGGWMTGGGHSPFSHFYGLGVDNVLEVEIVDANGEVKILNEYTDPEHFWAIRGGAGNAWGVIISVTYKTHPNPTHIQAIFAQYTTNDSTANREVVRRVLEALPAITEKGYIGYGTLADGPVGLILSQANATNSTRDEVLQILDQVGNVTGVETQAGTMEFPTWLDYCDLFLHDPNIATNIIDSSRLLTEDVLVNKTKELLDLMEAYPDMPGGFNFIGRVNNNERDKTSVHNSWKQSVGVFSMGIDWKDDAPLEEKRRKKLRGVEVSKRLETIVGKGSGTYVNEANPYEPNWKETFWGEKYDRLERIKRRVDPRGMFVCNRCVGGDIEYTP</sequence>
<protein>
    <submittedName>
        <fullName evidence="5">FAD binding domain-containing protein</fullName>
    </submittedName>
</protein>
<dbReference type="Pfam" id="PF01565">
    <property type="entry name" value="FAD_binding_4"/>
    <property type="match status" value="1"/>
</dbReference>
<dbReference type="STRING" id="1231657.A0A1Y1ZPM1"/>
<dbReference type="AlphaFoldDB" id="A0A1Y1ZPM1"/>
<name>A0A1Y1ZPM1_9PLEO</name>
<keyword evidence="2" id="KW-0560">Oxidoreductase</keyword>
<dbReference type="Gene3D" id="3.30.465.10">
    <property type="match status" value="2"/>
</dbReference>
<dbReference type="InterPro" id="IPR012951">
    <property type="entry name" value="BBE"/>
</dbReference>
<gene>
    <name evidence="5" type="ORF">BCR34DRAFT_651477</name>
</gene>